<dbReference type="PANTHER" id="PTHR28058:SF1">
    <property type="entry name" value="SMALL RIBOSOMAL SUBUNIT PROTEIN BS1M"/>
    <property type="match status" value="1"/>
</dbReference>
<evidence type="ECO:0008006" key="7">
    <source>
        <dbReference type="Google" id="ProtNLM"/>
    </source>
</evidence>
<evidence type="ECO:0000313" key="5">
    <source>
        <dbReference type="EMBL" id="KAG5665263.1"/>
    </source>
</evidence>
<dbReference type="GO" id="GO:0070124">
    <property type="term" value="P:mitochondrial translational initiation"/>
    <property type="evidence" value="ECO:0007669"/>
    <property type="project" value="TreeGrafter"/>
</dbReference>
<gene>
    <name evidence="5" type="ORF">KAF25_009388</name>
</gene>
<dbReference type="InterPro" id="IPR018273">
    <property type="entry name" value="Ribosomal_eS17_CS"/>
</dbReference>
<feature type="region of interest" description="Disordered" evidence="4">
    <location>
        <begin position="616"/>
        <end position="635"/>
    </location>
</feature>
<keyword evidence="6" id="KW-1185">Reference proteome</keyword>
<organism evidence="5 6">
    <name type="scientific">Fusarium avenaceum</name>
    <dbReference type="NCBI Taxonomy" id="40199"/>
    <lineage>
        <taxon>Eukaryota</taxon>
        <taxon>Fungi</taxon>
        <taxon>Dikarya</taxon>
        <taxon>Ascomycota</taxon>
        <taxon>Pezizomycotina</taxon>
        <taxon>Sordariomycetes</taxon>
        <taxon>Hypocreomycetidae</taxon>
        <taxon>Hypocreales</taxon>
        <taxon>Nectriaceae</taxon>
        <taxon>Fusarium</taxon>
        <taxon>Fusarium tricinctum species complex</taxon>
    </lineage>
</organism>
<keyword evidence="2" id="KW-0689">Ribosomal protein</keyword>
<feature type="compositionally biased region" description="Polar residues" evidence="4">
    <location>
        <begin position="460"/>
        <end position="487"/>
    </location>
</feature>
<feature type="region of interest" description="Disordered" evidence="4">
    <location>
        <begin position="460"/>
        <end position="492"/>
    </location>
</feature>
<dbReference type="GO" id="GO:0003735">
    <property type="term" value="F:structural constituent of ribosome"/>
    <property type="evidence" value="ECO:0007669"/>
    <property type="project" value="InterPro"/>
</dbReference>
<dbReference type="Proteomes" id="UP000782241">
    <property type="component" value="Unassembled WGS sequence"/>
</dbReference>
<feature type="region of interest" description="Disordered" evidence="4">
    <location>
        <begin position="20"/>
        <end position="43"/>
    </location>
</feature>
<protein>
    <recommendedName>
        <fullName evidence="7">40S ribosomal protein S17</fullName>
    </recommendedName>
</protein>
<dbReference type="SUPFAM" id="SSF116820">
    <property type="entry name" value="Rps17e-like"/>
    <property type="match status" value="1"/>
</dbReference>
<dbReference type="Pfam" id="PF00833">
    <property type="entry name" value="Ribosomal_S17e"/>
    <property type="match status" value="1"/>
</dbReference>
<dbReference type="EMBL" id="JAGPUO010000001">
    <property type="protein sequence ID" value="KAG5665263.1"/>
    <property type="molecule type" value="Genomic_DNA"/>
</dbReference>
<reference evidence="5" key="1">
    <citation type="submission" date="2021-04" db="EMBL/GenBank/DDBJ databases">
        <title>Draft genome of Fusarium avenaceum strain F156N33, isolated from an atmospheric sample in Virginia.</title>
        <authorList>
            <person name="Yang S."/>
            <person name="Vinatzer B.A."/>
            <person name="Coleman J."/>
        </authorList>
    </citation>
    <scope>NUCLEOTIDE SEQUENCE</scope>
    <source>
        <strain evidence="5">F156N33</strain>
    </source>
</reference>
<evidence type="ECO:0000313" key="6">
    <source>
        <dbReference type="Proteomes" id="UP000782241"/>
    </source>
</evidence>
<sequence length="635" mass="70789">MGGRAVSPGGALLRSSRLFSLPKPLPEPQSTNLHIGDHKSPTMTRQYPQYQSITSPLSSREKGDWGFKRPFPLKSTLTTSTPLIRVKQVDSIESVTDFASAADHTLSLEKFQEMRIPLSIPKGNDRSGTSMRNDSWRKSVFEEDLDFTEYRKGRIDDKRWKFQGPWLARMTEGDFIAYLDKNVRPKRSQFRQLLKERLVESINSQRAKNAMEQGNSTAPKINISEITEDQFTDYVRSLRSDRATLYGLVSKFLDLAPLGQPVGIIQTFLSAGENAAAESPYGKSGPPPSHPSAGISYLRTNSYMENHPVYGPQKQRTPTLARVVYPRVGPSSAKLGVGGFVADSPPGDNEFNTRNARLKVSVNKKMLTGITQLDTTTFGGAKAYVNPETATVDPSGKVILQLREAGTEAQLVAREAQGRTKVYNASKQASKQAEAPADPWRADRVADELLGASNATAQRDSACSGISQQRLSSNLSPNVQRQQSNTAKMGRVRTKTVKKSAKVIIERYYPKLTLDFETNKRICDEIAIIASKRLRNKIAGYTTHLMKRIQRGPVRGISFKLQEEERERKDQYVPEVSALDFTQNSESGQLDVDTETKDLLKHLGFESIPVNVIPVTQQQLPERGGRQYGNRPRRD</sequence>
<dbReference type="InterPro" id="IPR036401">
    <property type="entry name" value="Ribosomal_eS17_sf"/>
</dbReference>
<dbReference type="Gene3D" id="1.10.60.20">
    <property type="entry name" value="Ribosomal protein S17e-like"/>
    <property type="match status" value="1"/>
</dbReference>
<evidence type="ECO:0000256" key="4">
    <source>
        <dbReference type="SAM" id="MobiDB-lite"/>
    </source>
</evidence>
<evidence type="ECO:0000256" key="3">
    <source>
        <dbReference type="ARBA" id="ARBA00023274"/>
    </source>
</evidence>
<proteinExistence type="inferred from homology"/>
<dbReference type="InterPro" id="IPR001210">
    <property type="entry name" value="Ribosomal_eS17"/>
</dbReference>
<dbReference type="HAMAP" id="MF_00511">
    <property type="entry name" value="Ribosomal_eS17"/>
    <property type="match status" value="1"/>
</dbReference>
<keyword evidence="3" id="KW-0687">Ribonucleoprotein</keyword>
<dbReference type="Pfam" id="PF11709">
    <property type="entry name" value="Mit_ribos_Mrp51"/>
    <property type="match status" value="1"/>
</dbReference>
<comment type="similarity">
    <text evidence="1">Belongs to the eukaryotic ribosomal protein eS17 family.</text>
</comment>
<dbReference type="GO" id="GO:0005763">
    <property type="term" value="C:mitochondrial small ribosomal subunit"/>
    <property type="evidence" value="ECO:0007669"/>
    <property type="project" value="TreeGrafter"/>
</dbReference>
<accession>A0A9P7KWR0</accession>
<evidence type="ECO:0000256" key="2">
    <source>
        <dbReference type="ARBA" id="ARBA00022980"/>
    </source>
</evidence>
<evidence type="ECO:0000256" key="1">
    <source>
        <dbReference type="ARBA" id="ARBA00010444"/>
    </source>
</evidence>
<comment type="caution">
    <text evidence="5">The sequence shown here is derived from an EMBL/GenBank/DDBJ whole genome shotgun (WGS) entry which is preliminary data.</text>
</comment>
<dbReference type="PROSITE" id="PS00712">
    <property type="entry name" value="RIBOSOMAL_S17E"/>
    <property type="match status" value="1"/>
</dbReference>
<dbReference type="InterPro" id="IPR016712">
    <property type="entry name" value="Rbsml_bS1m-like"/>
</dbReference>
<dbReference type="AlphaFoldDB" id="A0A9P7KWR0"/>
<dbReference type="FunFam" id="1.10.60.20:FF:000001">
    <property type="entry name" value="40S ribosomal protein S17"/>
    <property type="match status" value="1"/>
</dbReference>
<name>A0A9P7KWR0_9HYPO</name>
<dbReference type="PANTHER" id="PTHR28058">
    <property type="entry name" value="37S RIBOSOMAL PROTEIN MRP51, MITOCHONDRIAL"/>
    <property type="match status" value="1"/>
</dbReference>